<dbReference type="CDD" id="cd00093">
    <property type="entry name" value="HTH_XRE"/>
    <property type="match status" value="1"/>
</dbReference>
<organism evidence="2 3">
    <name type="scientific">Microlunatus parietis</name>
    <dbReference type="NCBI Taxonomy" id="682979"/>
    <lineage>
        <taxon>Bacteria</taxon>
        <taxon>Bacillati</taxon>
        <taxon>Actinomycetota</taxon>
        <taxon>Actinomycetes</taxon>
        <taxon>Propionibacteriales</taxon>
        <taxon>Propionibacteriaceae</taxon>
        <taxon>Microlunatus</taxon>
    </lineage>
</organism>
<evidence type="ECO:0000259" key="1">
    <source>
        <dbReference type="PROSITE" id="PS50943"/>
    </source>
</evidence>
<dbReference type="PANTHER" id="PTHR35010:SF2">
    <property type="entry name" value="BLL4672 PROTEIN"/>
    <property type="match status" value="1"/>
</dbReference>
<dbReference type="InterPro" id="IPR041413">
    <property type="entry name" value="MLTR_LBD"/>
</dbReference>
<evidence type="ECO:0000313" key="3">
    <source>
        <dbReference type="Proteomes" id="UP000569914"/>
    </source>
</evidence>
<accession>A0A7Y9LCI9</accession>
<dbReference type="RefSeq" id="WP_312879057.1">
    <property type="nucleotide sequence ID" value="NZ_JACCBU010000001.1"/>
</dbReference>
<dbReference type="SMART" id="SM00530">
    <property type="entry name" value="HTH_XRE"/>
    <property type="match status" value="1"/>
</dbReference>
<dbReference type="EMBL" id="JACCBU010000001">
    <property type="protein sequence ID" value="NYE71878.1"/>
    <property type="molecule type" value="Genomic_DNA"/>
</dbReference>
<proteinExistence type="predicted"/>
<keyword evidence="3" id="KW-1185">Reference proteome</keyword>
<dbReference type="SUPFAM" id="SSF47413">
    <property type="entry name" value="lambda repressor-like DNA-binding domains"/>
    <property type="match status" value="1"/>
</dbReference>
<feature type="domain" description="HTH cro/C1-type" evidence="1">
    <location>
        <begin position="32"/>
        <end position="83"/>
    </location>
</feature>
<name>A0A7Y9LCI9_9ACTN</name>
<gene>
    <name evidence="2" type="ORF">BKA15_003207</name>
</gene>
<dbReference type="Pfam" id="PF17765">
    <property type="entry name" value="MLTR_LBD"/>
    <property type="match status" value="1"/>
</dbReference>
<dbReference type="Pfam" id="PF13560">
    <property type="entry name" value="HTH_31"/>
    <property type="match status" value="1"/>
</dbReference>
<comment type="caution">
    <text evidence="2">The sequence shown here is derived from an EMBL/GenBank/DDBJ whole genome shotgun (WGS) entry which is preliminary data.</text>
</comment>
<dbReference type="AlphaFoldDB" id="A0A7Y9LCI9"/>
<dbReference type="Proteomes" id="UP000569914">
    <property type="component" value="Unassembled WGS sequence"/>
</dbReference>
<dbReference type="PANTHER" id="PTHR35010">
    <property type="entry name" value="BLL4672 PROTEIN-RELATED"/>
    <property type="match status" value="1"/>
</dbReference>
<dbReference type="InterPro" id="IPR010982">
    <property type="entry name" value="Lambda_DNA-bd_dom_sf"/>
</dbReference>
<evidence type="ECO:0000313" key="2">
    <source>
        <dbReference type="EMBL" id="NYE71878.1"/>
    </source>
</evidence>
<sequence>MDRRKDIQEFLTSRRSRLTPEQAGLPTFGDRRRVHGLRREEVAMLAGVSVDYYARLERGHLAGASDTVLEAVARALKLDEAEYQHLLDLARTTPAAPAARRSTRPKQSGLRPAVRTIIDGLTGIPAYVRTPTMDILAANELCQALYDGALDNDKLPVNLARFLFLDPHARDIYLEWEQVADDLAGSLRTQAGRDPRNRALSDLVGELSTRSDDFATRWAKQNVRLHRTARKTLHNRIVGDIQFTGNALDLAGDDLVLVAYTADPGSNAEDQLQLLISWIATRRAVPHASTSTDISAGG</sequence>
<dbReference type="Gene3D" id="1.10.260.40">
    <property type="entry name" value="lambda repressor-like DNA-binding domains"/>
    <property type="match status" value="1"/>
</dbReference>
<dbReference type="Gene3D" id="3.30.450.180">
    <property type="match status" value="1"/>
</dbReference>
<dbReference type="InterPro" id="IPR001387">
    <property type="entry name" value="Cro/C1-type_HTH"/>
</dbReference>
<reference evidence="2 3" key="1">
    <citation type="submission" date="2020-07" db="EMBL/GenBank/DDBJ databases">
        <title>Sequencing the genomes of 1000 actinobacteria strains.</title>
        <authorList>
            <person name="Klenk H.-P."/>
        </authorList>
    </citation>
    <scope>NUCLEOTIDE SEQUENCE [LARGE SCALE GENOMIC DNA]</scope>
    <source>
        <strain evidence="2 3">DSM 22083</strain>
    </source>
</reference>
<dbReference type="PROSITE" id="PS50943">
    <property type="entry name" value="HTH_CROC1"/>
    <property type="match status" value="1"/>
</dbReference>
<protein>
    <submittedName>
        <fullName evidence="2">Transcriptional regulator with XRE-family HTH domain</fullName>
    </submittedName>
</protein>
<dbReference type="GO" id="GO:0003677">
    <property type="term" value="F:DNA binding"/>
    <property type="evidence" value="ECO:0007669"/>
    <property type="project" value="InterPro"/>
</dbReference>